<evidence type="ECO:0000313" key="3">
    <source>
        <dbReference type="EnsemblMetazoa" id="ISCW021857-PA"/>
    </source>
</evidence>
<accession>B7Q5K3</accession>
<dbReference type="PaxDb" id="6945-B7Q5K3"/>
<dbReference type="InParanoid" id="B7Q5K3"/>
<feature type="region of interest" description="Disordered" evidence="1">
    <location>
        <begin position="1"/>
        <end position="126"/>
    </location>
</feature>
<reference evidence="3" key="2">
    <citation type="submission" date="2020-05" db="UniProtKB">
        <authorList>
            <consortium name="EnsemblMetazoa"/>
        </authorList>
    </citation>
    <scope>IDENTIFICATION</scope>
    <source>
        <strain evidence="3">wikel</strain>
    </source>
</reference>
<dbReference type="VEuPathDB" id="VectorBase:ISCW021857"/>
<reference evidence="2 4" key="1">
    <citation type="submission" date="2008-03" db="EMBL/GenBank/DDBJ databases">
        <title>Annotation of Ixodes scapularis.</title>
        <authorList>
            <consortium name="Ixodes scapularis Genome Project Consortium"/>
            <person name="Caler E."/>
            <person name="Hannick L.I."/>
            <person name="Bidwell S."/>
            <person name="Joardar V."/>
            <person name="Thiagarajan M."/>
            <person name="Amedeo P."/>
            <person name="Galinsky K.J."/>
            <person name="Schobel S."/>
            <person name="Inman J."/>
            <person name="Hostetler J."/>
            <person name="Miller J."/>
            <person name="Hammond M."/>
            <person name="Megy K."/>
            <person name="Lawson D."/>
            <person name="Kodira C."/>
            <person name="Sutton G."/>
            <person name="Meyer J."/>
            <person name="Hill C.A."/>
            <person name="Birren B."/>
            <person name="Nene V."/>
            <person name="Collins F."/>
            <person name="Alarcon-Chaidez F."/>
            <person name="Wikel S."/>
            <person name="Strausberg R."/>
        </authorList>
    </citation>
    <scope>NUCLEOTIDE SEQUENCE [LARGE SCALE GENOMIC DNA]</scope>
    <source>
        <strain evidence="4">Wikel</strain>
        <strain evidence="2">Wikel colony</strain>
    </source>
</reference>
<proteinExistence type="predicted"/>
<gene>
    <name evidence="2" type="ORF">IscW_ISCW021857</name>
</gene>
<dbReference type="Proteomes" id="UP000001555">
    <property type="component" value="Unassembled WGS sequence"/>
</dbReference>
<keyword evidence="4" id="KW-1185">Reference proteome</keyword>
<dbReference type="AlphaFoldDB" id="B7Q5K3"/>
<name>B7Q5K3_IXOSC</name>
<sequence length="126" mass="13475">MPLRIRAPTNPPPAAQSNPSGRPQTTEAIACQPQAHAPHPKKKTNMRAESSPLTGSCCRLATAPCTANKSESRGSVSSVHLMHTRQTSAHSNVPKLGTVIAQRSPAQAGREPSYAVAREGRHRRKN</sequence>
<evidence type="ECO:0000256" key="1">
    <source>
        <dbReference type="SAM" id="MobiDB-lite"/>
    </source>
</evidence>
<feature type="compositionally biased region" description="Polar residues" evidence="1">
    <location>
        <begin position="15"/>
        <end position="27"/>
    </location>
</feature>
<dbReference type="EMBL" id="ABJB011033937">
    <property type="status" value="NOT_ANNOTATED_CDS"/>
    <property type="molecule type" value="Genomic_DNA"/>
</dbReference>
<evidence type="ECO:0000313" key="2">
    <source>
        <dbReference type="EMBL" id="EEC14125.1"/>
    </source>
</evidence>
<dbReference type="EnsemblMetazoa" id="ISCW021857-RA">
    <property type="protein sequence ID" value="ISCW021857-PA"/>
    <property type="gene ID" value="ISCW021857"/>
</dbReference>
<dbReference type="HOGENOM" id="CLU_1984020_0_0_1"/>
<organism>
    <name type="scientific">Ixodes scapularis</name>
    <name type="common">Black-legged tick</name>
    <name type="synonym">Deer tick</name>
    <dbReference type="NCBI Taxonomy" id="6945"/>
    <lineage>
        <taxon>Eukaryota</taxon>
        <taxon>Metazoa</taxon>
        <taxon>Ecdysozoa</taxon>
        <taxon>Arthropoda</taxon>
        <taxon>Chelicerata</taxon>
        <taxon>Arachnida</taxon>
        <taxon>Acari</taxon>
        <taxon>Parasitiformes</taxon>
        <taxon>Ixodida</taxon>
        <taxon>Ixodoidea</taxon>
        <taxon>Ixodidae</taxon>
        <taxon>Ixodinae</taxon>
        <taxon>Ixodes</taxon>
    </lineage>
</organism>
<feature type="compositionally biased region" description="Polar residues" evidence="1">
    <location>
        <begin position="65"/>
        <end position="91"/>
    </location>
</feature>
<dbReference type="EMBL" id="ABJB010631398">
    <property type="status" value="NOT_ANNOTATED_CDS"/>
    <property type="molecule type" value="Genomic_DNA"/>
</dbReference>
<protein>
    <submittedName>
        <fullName evidence="2 3">Uncharacterized protein</fullName>
    </submittedName>
</protein>
<dbReference type="VEuPathDB" id="VectorBase:ISCI021857"/>
<dbReference type="EMBL" id="DS861789">
    <property type="protein sequence ID" value="EEC14125.1"/>
    <property type="molecule type" value="Genomic_DNA"/>
</dbReference>
<evidence type="ECO:0000313" key="4">
    <source>
        <dbReference type="Proteomes" id="UP000001555"/>
    </source>
</evidence>